<feature type="transmembrane region" description="Helical" evidence="6">
    <location>
        <begin position="145"/>
        <end position="164"/>
    </location>
</feature>
<comment type="caution">
    <text evidence="8">The sequence shown here is derived from an EMBL/GenBank/DDBJ whole genome shotgun (WGS) entry which is preliminary data.</text>
</comment>
<evidence type="ECO:0000256" key="5">
    <source>
        <dbReference type="ARBA" id="ARBA00023136"/>
    </source>
</evidence>
<evidence type="ECO:0000256" key="3">
    <source>
        <dbReference type="ARBA" id="ARBA00022692"/>
    </source>
</evidence>
<feature type="transmembrane region" description="Helical" evidence="6">
    <location>
        <begin position="93"/>
        <end position="113"/>
    </location>
</feature>
<evidence type="ECO:0000256" key="6">
    <source>
        <dbReference type="SAM" id="Phobius"/>
    </source>
</evidence>
<feature type="transmembrane region" description="Helical" evidence="6">
    <location>
        <begin position="38"/>
        <end position="56"/>
    </location>
</feature>
<feature type="transmembrane region" description="Helical" evidence="6">
    <location>
        <begin position="12"/>
        <end position="32"/>
    </location>
</feature>
<dbReference type="SUPFAM" id="SSF103481">
    <property type="entry name" value="Multidrug resistance efflux transporter EmrE"/>
    <property type="match status" value="2"/>
</dbReference>
<feature type="transmembrane region" description="Helical" evidence="6">
    <location>
        <begin position="176"/>
        <end position="195"/>
    </location>
</feature>
<evidence type="ECO:0000313" key="8">
    <source>
        <dbReference type="EMBL" id="GAA0333998.1"/>
    </source>
</evidence>
<dbReference type="Proteomes" id="UP001501822">
    <property type="component" value="Unassembled WGS sequence"/>
</dbReference>
<feature type="transmembrane region" description="Helical" evidence="6">
    <location>
        <begin position="120"/>
        <end position="139"/>
    </location>
</feature>
<dbReference type="PANTHER" id="PTHR32322:SF9">
    <property type="entry name" value="AMINO-ACID METABOLITE EFFLUX PUMP-RELATED"/>
    <property type="match status" value="1"/>
</dbReference>
<evidence type="ECO:0000259" key="7">
    <source>
        <dbReference type="Pfam" id="PF00892"/>
    </source>
</evidence>
<dbReference type="InterPro" id="IPR050638">
    <property type="entry name" value="AA-Vitamin_Transporters"/>
</dbReference>
<dbReference type="EMBL" id="BAAABM010000016">
    <property type="protein sequence ID" value="GAA0333998.1"/>
    <property type="molecule type" value="Genomic_DNA"/>
</dbReference>
<gene>
    <name evidence="8" type="ORF">GCM10010151_24670</name>
</gene>
<evidence type="ECO:0000256" key="2">
    <source>
        <dbReference type="ARBA" id="ARBA00007362"/>
    </source>
</evidence>
<protein>
    <submittedName>
        <fullName evidence="8">EamA family transporter</fullName>
    </submittedName>
</protein>
<feature type="transmembrane region" description="Helical" evidence="6">
    <location>
        <begin position="68"/>
        <end position="87"/>
    </location>
</feature>
<feature type="transmembrane region" description="Helical" evidence="6">
    <location>
        <begin position="243"/>
        <end position="262"/>
    </location>
</feature>
<evidence type="ECO:0000313" key="9">
    <source>
        <dbReference type="Proteomes" id="UP001501822"/>
    </source>
</evidence>
<feature type="domain" description="EamA" evidence="7">
    <location>
        <begin position="147"/>
        <end position="283"/>
    </location>
</feature>
<organism evidence="8 9">
    <name type="scientific">Actinoallomurus spadix</name>
    <dbReference type="NCBI Taxonomy" id="79912"/>
    <lineage>
        <taxon>Bacteria</taxon>
        <taxon>Bacillati</taxon>
        <taxon>Actinomycetota</taxon>
        <taxon>Actinomycetes</taxon>
        <taxon>Streptosporangiales</taxon>
        <taxon>Thermomonosporaceae</taxon>
        <taxon>Actinoallomurus</taxon>
    </lineage>
</organism>
<keyword evidence="9" id="KW-1185">Reference proteome</keyword>
<feature type="transmembrane region" description="Helical" evidence="6">
    <location>
        <begin position="268"/>
        <end position="286"/>
    </location>
</feature>
<name>A0ABN0WDP9_9ACTN</name>
<reference evidence="8 9" key="1">
    <citation type="journal article" date="2019" name="Int. J. Syst. Evol. Microbiol.">
        <title>The Global Catalogue of Microorganisms (GCM) 10K type strain sequencing project: providing services to taxonomists for standard genome sequencing and annotation.</title>
        <authorList>
            <consortium name="The Broad Institute Genomics Platform"/>
            <consortium name="The Broad Institute Genome Sequencing Center for Infectious Disease"/>
            <person name="Wu L."/>
            <person name="Ma J."/>
        </authorList>
    </citation>
    <scope>NUCLEOTIDE SEQUENCE [LARGE SCALE GENOMIC DNA]</scope>
    <source>
        <strain evidence="8 9">JCM 3146</strain>
    </source>
</reference>
<accession>A0ABN0WDP9</accession>
<keyword evidence="3 6" id="KW-0812">Transmembrane</keyword>
<comment type="subcellular location">
    <subcellularLocation>
        <location evidence="1">Membrane</location>
        <topology evidence="1">Multi-pass membrane protein</topology>
    </subcellularLocation>
</comment>
<comment type="similarity">
    <text evidence="2">Belongs to the EamA transporter family.</text>
</comment>
<keyword evidence="5 6" id="KW-0472">Membrane</keyword>
<dbReference type="Pfam" id="PF00892">
    <property type="entry name" value="EamA"/>
    <property type="match status" value="2"/>
</dbReference>
<proteinExistence type="inferred from homology"/>
<dbReference type="PANTHER" id="PTHR32322">
    <property type="entry name" value="INNER MEMBRANE TRANSPORTER"/>
    <property type="match status" value="1"/>
</dbReference>
<dbReference type="InterPro" id="IPR037185">
    <property type="entry name" value="EmrE-like"/>
</dbReference>
<sequence length="307" mass="32181">MTIRVMRPRDIAIAVLIAAIWGLNFVIIHVGLGALPPLLFAALRFVAAAFPAVLFVRRPVIPWRRMALVGLPLGVGQFGLLFIAMHLGMPAGLSSLVLQTQALFTAAFAVPMLGERMRRAQAAGMLVAFTGIAVIAASLGQGGPMSAFVLCLGAAGMWGLANIGMRKAQPPDMFGFMVWVSLVPPLPLLALSLIFEGPRADLHALAHLSAGGLGALAYIAYLSTLVGFGLWGWLLRRYDAGQVAIYSLLVPLFGVSSAALLLGERVTVPDVVAGVLIVGGVALGALRRRTVPVLPRSDAPAAALAER</sequence>
<evidence type="ECO:0000256" key="1">
    <source>
        <dbReference type="ARBA" id="ARBA00004141"/>
    </source>
</evidence>
<dbReference type="InterPro" id="IPR000620">
    <property type="entry name" value="EamA_dom"/>
</dbReference>
<feature type="domain" description="EamA" evidence="7">
    <location>
        <begin position="12"/>
        <end position="135"/>
    </location>
</feature>
<evidence type="ECO:0000256" key="4">
    <source>
        <dbReference type="ARBA" id="ARBA00022989"/>
    </source>
</evidence>
<feature type="transmembrane region" description="Helical" evidence="6">
    <location>
        <begin position="215"/>
        <end position="234"/>
    </location>
</feature>
<keyword evidence="4 6" id="KW-1133">Transmembrane helix</keyword>